<dbReference type="InterPro" id="IPR028098">
    <property type="entry name" value="Glyco_trans_4-like_N"/>
</dbReference>
<dbReference type="AlphaFoldDB" id="A0A7Y7USH6"/>
<dbReference type="Gene3D" id="3.40.50.2000">
    <property type="entry name" value="Glycogen Phosphorylase B"/>
    <property type="match status" value="2"/>
</dbReference>
<keyword evidence="6" id="KW-1185">Reference proteome</keyword>
<dbReference type="Proteomes" id="UP000531581">
    <property type="component" value="Unassembled WGS sequence"/>
</dbReference>
<evidence type="ECO:0000313" key="6">
    <source>
        <dbReference type="Proteomes" id="UP000557656"/>
    </source>
</evidence>
<evidence type="ECO:0000313" key="3">
    <source>
        <dbReference type="EMBL" id="NNG54930.1"/>
    </source>
</evidence>
<dbReference type="InterPro" id="IPR001296">
    <property type="entry name" value="Glyco_trans_1"/>
</dbReference>
<name>A0A7Y7USH6_9SPHN</name>
<evidence type="ECO:0000313" key="5">
    <source>
        <dbReference type="Proteomes" id="UP000531581"/>
    </source>
</evidence>
<proteinExistence type="predicted"/>
<sequence>MRYVLRGLTGARALHPPDAVMPLRIVIAVQHFPPGFTGGVEIYSEWIAKALGRAGHDVLVVALEDMFRPAGAPIEVRESDHAPGVRVLRLSMLDEQFWTFEASVLHRPLKHWFAALLREVDPDIVHIQGGYRLSAAPLIAALAHARARVVVTLHDYWYACPTVNLLDAADRPCSGAVAPEACVRCTQAIHTANLRGAEDWMARTDLAYHAAMTARSALMRRVLAGVDLVLSPTDHLAETYLGAGFRFPNLRIVRLGLDPSLASPRRTIGAMPAVPTIGFIGTLLYHKGAHVLAEAVTMLHASGIPVRCVIYGATDPPSDYVTRLLGHYVDHPAITFGGGYPIGRLTTILQDIDAVAVPSLWAENSPLVALSALANATPVIASDIGAMKEFVRPEVNGLLCVPGSATSLAEAIESVCIDVGMLRGLAQGARYDRTSAEEADDLTSIYQQLMLAPRRA</sequence>
<dbReference type="PANTHER" id="PTHR45947:SF13">
    <property type="entry name" value="TRANSFERASE"/>
    <property type="match status" value="1"/>
</dbReference>
<gene>
    <name evidence="3" type="ORF">HKX05_16390</name>
    <name evidence="4" type="ORF">HLV41_15190</name>
</gene>
<dbReference type="RefSeq" id="WP_170172188.1">
    <property type="nucleotide sequence ID" value="NZ_JABEOV010000024.1"/>
</dbReference>
<evidence type="ECO:0000313" key="4">
    <source>
        <dbReference type="EMBL" id="NVP32385.1"/>
    </source>
</evidence>
<dbReference type="Proteomes" id="UP000557656">
    <property type="component" value="Unassembled WGS sequence"/>
</dbReference>
<evidence type="ECO:0000259" key="1">
    <source>
        <dbReference type="Pfam" id="PF00534"/>
    </source>
</evidence>
<dbReference type="InterPro" id="IPR050194">
    <property type="entry name" value="Glycosyltransferase_grp1"/>
</dbReference>
<dbReference type="Pfam" id="PF00534">
    <property type="entry name" value="Glycos_transf_1"/>
    <property type="match status" value="1"/>
</dbReference>
<dbReference type="SUPFAM" id="SSF53756">
    <property type="entry name" value="UDP-Glycosyltransferase/glycogen phosphorylase"/>
    <property type="match status" value="1"/>
</dbReference>
<evidence type="ECO:0000259" key="2">
    <source>
        <dbReference type="Pfam" id="PF13579"/>
    </source>
</evidence>
<dbReference type="GO" id="GO:0016757">
    <property type="term" value="F:glycosyltransferase activity"/>
    <property type="evidence" value="ECO:0007669"/>
    <property type="project" value="InterPro"/>
</dbReference>
<accession>A0A7Y7USH6</accession>
<feature type="domain" description="Glycosyltransferase subfamily 4-like N-terminal" evidence="2">
    <location>
        <begin position="38"/>
        <end position="256"/>
    </location>
</feature>
<comment type="caution">
    <text evidence="4">The sequence shown here is derived from an EMBL/GenBank/DDBJ whole genome shotgun (WGS) entry which is preliminary data.</text>
</comment>
<keyword evidence="4" id="KW-0808">Transferase</keyword>
<reference evidence="5 6" key="1">
    <citation type="submission" date="2020-05" db="EMBL/GenBank/DDBJ databases">
        <title>Draft Genome Sequences of Sphingomonas sp. Isolated from the International Space Station.</title>
        <authorList>
            <person name="Bijlani S."/>
            <person name="Singh N.K."/>
            <person name="Mason C.E."/>
            <person name="Wang C.C."/>
            <person name="Venkateswaran K."/>
        </authorList>
    </citation>
    <scope>NUCLEOTIDE SEQUENCE [LARGE SCALE GENOMIC DNA]</scope>
    <source>
        <strain evidence="3 6">IIF7SW-B5</strain>
        <strain evidence="4">ISS-IIF7SWP</strain>
    </source>
</reference>
<feature type="domain" description="Glycosyl transferase family 1" evidence="1">
    <location>
        <begin position="275"/>
        <end position="418"/>
    </location>
</feature>
<dbReference type="Pfam" id="PF13579">
    <property type="entry name" value="Glyco_trans_4_4"/>
    <property type="match status" value="1"/>
</dbReference>
<dbReference type="EMBL" id="JABYQV010000014">
    <property type="protein sequence ID" value="NVP32385.1"/>
    <property type="molecule type" value="Genomic_DNA"/>
</dbReference>
<dbReference type="EMBL" id="JABEOV010000024">
    <property type="protein sequence ID" value="NNG54930.1"/>
    <property type="molecule type" value="Genomic_DNA"/>
</dbReference>
<dbReference type="PANTHER" id="PTHR45947">
    <property type="entry name" value="SULFOQUINOVOSYL TRANSFERASE SQD2"/>
    <property type="match status" value="1"/>
</dbReference>
<organism evidence="4 5">
    <name type="scientific">Sphingomonas sanguinis</name>
    <dbReference type="NCBI Taxonomy" id="33051"/>
    <lineage>
        <taxon>Bacteria</taxon>
        <taxon>Pseudomonadati</taxon>
        <taxon>Pseudomonadota</taxon>
        <taxon>Alphaproteobacteria</taxon>
        <taxon>Sphingomonadales</taxon>
        <taxon>Sphingomonadaceae</taxon>
        <taxon>Sphingomonas</taxon>
    </lineage>
</organism>
<protein>
    <submittedName>
        <fullName evidence="4">Glycosyltransferase</fullName>
    </submittedName>
</protein>